<sequence length="107" mass="12760">MELELNEVTERISQIFTGLENTFTEKQQNDMKIRGFTFMETNQIEELHEKQGIKHRSDMDFDINEYGNQTREEREHSLWMRIAEIAANGTKVVDLKELRCYLVFNKS</sequence>
<proteinExistence type="predicted"/>
<dbReference type="InterPro" id="IPR006954">
    <property type="entry name" value="Mlt-10-like"/>
</dbReference>
<reference evidence="2" key="1">
    <citation type="submission" date="2016-11" db="UniProtKB">
        <authorList>
            <consortium name="WormBaseParasite"/>
        </authorList>
    </citation>
    <scope>IDENTIFICATION</scope>
</reference>
<keyword evidence="1" id="KW-1185">Reference proteome</keyword>
<protein>
    <submittedName>
        <fullName evidence="2">DUF5082 domain-containing protein</fullName>
    </submittedName>
</protein>
<dbReference type="Pfam" id="PF04870">
    <property type="entry name" value="Moulting_cycle"/>
    <property type="match status" value="1"/>
</dbReference>
<name>A0A1I7WRA9_HETBA</name>
<evidence type="ECO:0000313" key="2">
    <source>
        <dbReference type="WBParaSite" id="Hba_07710"/>
    </source>
</evidence>
<evidence type="ECO:0000313" key="1">
    <source>
        <dbReference type="Proteomes" id="UP000095283"/>
    </source>
</evidence>
<accession>A0A1I7WRA9</accession>
<dbReference type="WBParaSite" id="Hba_07710">
    <property type="protein sequence ID" value="Hba_07710"/>
    <property type="gene ID" value="Hba_07710"/>
</dbReference>
<dbReference type="Proteomes" id="UP000095283">
    <property type="component" value="Unplaced"/>
</dbReference>
<organism evidence="1 2">
    <name type="scientific">Heterorhabditis bacteriophora</name>
    <name type="common">Entomopathogenic nematode worm</name>
    <dbReference type="NCBI Taxonomy" id="37862"/>
    <lineage>
        <taxon>Eukaryota</taxon>
        <taxon>Metazoa</taxon>
        <taxon>Ecdysozoa</taxon>
        <taxon>Nematoda</taxon>
        <taxon>Chromadorea</taxon>
        <taxon>Rhabditida</taxon>
        <taxon>Rhabditina</taxon>
        <taxon>Rhabditomorpha</taxon>
        <taxon>Strongyloidea</taxon>
        <taxon>Heterorhabditidae</taxon>
        <taxon>Heterorhabditis</taxon>
    </lineage>
</organism>
<dbReference type="AlphaFoldDB" id="A0A1I7WRA9"/>